<feature type="transmembrane region" description="Helical" evidence="10">
    <location>
        <begin position="41"/>
        <end position="62"/>
    </location>
</feature>
<dbReference type="PANTHER" id="PTHR43653">
    <property type="entry name" value="CYTOCHROME C ASSEMBLY PROTEIN-RELATED"/>
    <property type="match status" value="1"/>
</dbReference>
<dbReference type="PANTHER" id="PTHR43653:SF1">
    <property type="entry name" value="CYTOCHROME C-TYPE BIOGENESIS PROTEIN CCMF"/>
    <property type="match status" value="1"/>
</dbReference>
<feature type="transmembrane region" description="Helical" evidence="10">
    <location>
        <begin position="312"/>
        <end position="331"/>
    </location>
</feature>
<feature type="domain" description="Cytochrome c assembly protein" evidence="11">
    <location>
        <begin position="89"/>
        <end position="295"/>
    </location>
</feature>
<evidence type="ECO:0000256" key="4">
    <source>
        <dbReference type="ARBA" id="ARBA00022519"/>
    </source>
</evidence>
<dbReference type="GO" id="GO:0015232">
    <property type="term" value="F:heme transmembrane transporter activity"/>
    <property type="evidence" value="ECO:0007669"/>
    <property type="project" value="InterPro"/>
</dbReference>
<dbReference type="GO" id="GO:0017004">
    <property type="term" value="P:cytochrome complex assembly"/>
    <property type="evidence" value="ECO:0007669"/>
    <property type="project" value="UniProtKB-KW"/>
</dbReference>
<dbReference type="eggNOG" id="COG1138">
    <property type="taxonomic scope" value="Bacteria"/>
</dbReference>
<reference evidence="13 14" key="2">
    <citation type="journal article" date="2011" name="J. Bacteriol.">
        <title>Genomes of three methylotrophs from a single niche uncover genetic and metabolic divergence of Methylophilaceae.</title>
        <authorList>
            <person name="Lapidus A."/>
            <person name="Clum A."/>
            <person name="Labutti K."/>
            <person name="Kaluzhnaya M.G."/>
            <person name="Lim S."/>
            <person name="Beck D.A."/>
            <person name="Glavina Del Rio T."/>
            <person name="Nolan M."/>
            <person name="Mavromatis K."/>
            <person name="Huntemann M."/>
            <person name="Lucas S."/>
            <person name="Lidstrom M.E."/>
            <person name="Ivanova N."/>
            <person name="Chistoserdova L."/>
        </authorList>
    </citation>
    <scope>NUCLEOTIDE SEQUENCE [LARGE SCALE GENOMIC DNA]</scope>
    <source>
        <strain evidence="13 14">301</strain>
    </source>
</reference>
<reference evidence="14" key="1">
    <citation type="submission" date="2010-05" db="EMBL/GenBank/DDBJ databases">
        <title>Complete sequence of Methylotenera sp. 301.</title>
        <authorList>
            <person name="Lucas S."/>
            <person name="Copeland A."/>
            <person name="Lapidus A."/>
            <person name="Cheng J.-F."/>
            <person name="Bruce D."/>
            <person name="Goodwin L."/>
            <person name="Pitluck S."/>
            <person name="Clum A."/>
            <person name="Land M."/>
            <person name="Hauser L."/>
            <person name="Kyrpides N."/>
            <person name="Ivanova N."/>
            <person name="Chistoservova L."/>
            <person name="Kalyuzhnaya M."/>
            <person name="Woyke T."/>
        </authorList>
    </citation>
    <scope>NUCLEOTIDE SEQUENCE [LARGE SCALE GENOMIC DNA]</scope>
    <source>
        <strain evidence="14">301</strain>
    </source>
</reference>
<keyword evidence="5 10" id="KW-0812">Transmembrane</keyword>
<dbReference type="PRINTS" id="PR01410">
    <property type="entry name" value="CCBIOGENESIS"/>
</dbReference>
<evidence type="ECO:0000256" key="3">
    <source>
        <dbReference type="ARBA" id="ARBA00022475"/>
    </source>
</evidence>
<feature type="transmembrane region" description="Helical" evidence="10">
    <location>
        <begin position="273"/>
        <end position="292"/>
    </location>
</feature>
<dbReference type="InterPro" id="IPR003568">
    <property type="entry name" value="Cyt_c_biogenesis_CcmF"/>
</dbReference>
<evidence type="ECO:0000256" key="1">
    <source>
        <dbReference type="ARBA" id="ARBA00004429"/>
    </source>
</evidence>
<evidence type="ECO:0000256" key="5">
    <source>
        <dbReference type="ARBA" id="ARBA00022692"/>
    </source>
</evidence>
<comment type="similarity">
    <text evidence="2">Belongs to the CcmF/CycK/Ccl1/NrfE/CcsA family.</text>
</comment>
<dbReference type="NCBIfam" id="NF007691">
    <property type="entry name" value="PRK10369.1"/>
    <property type="match status" value="1"/>
</dbReference>
<keyword evidence="4" id="KW-0997">Cell inner membrane</keyword>
<keyword evidence="3" id="KW-1003">Cell membrane</keyword>
<feature type="transmembrane region" description="Helical" evidence="10">
    <location>
        <begin position="352"/>
        <end position="374"/>
    </location>
</feature>
<feature type="transmembrane region" description="Helical" evidence="10">
    <location>
        <begin position="425"/>
        <end position="443"/>
    </location>
</feature>
<dbReference type="PRINTS" id="PR01411">
    <property type="entry name" value="CCMFBIOGNSIS"/>
</dbReference>
<keyword evidence="6" id="KW-0201">Cytochrome c-type biogenesis</keyword>
<feature type="transmembrane region" description="Helical" evidence="10">
    <location>
        <begin position="177"/>
        <end position="197"/>
    </location>
</feature>
<evidence type="ECO:0000256" key="10">
    <source>
        <dbReference type="SAM" id="Phobius"/>
    </source>
</evidence>
<keyword evidence="14" id="KW-1185">Reference proteome</keyword>
<dbReference type="InterPro" id="IPR003567">
    <property type="entry name" value="Cyt_c_biogenesis"/>
</dbReference>
<comment type="subcellular location">
    <subcellularLocation>
        <location evidence="1">Cell inner membrane</location>
        <topology evidence="1">Multi-pass membrane protein</topology>
    </subcellularLocation>
</comment>
<dbReference type="EMBL" id="CP002056">
    <property type="protein sequence ID" value="ADI28830.1"/>
    <property type="molecule type" value="Genomic_DNA"/>
</dbReference>
<keyword evidence="7 10" id="KW-1133">Transmembrane helix</keyword>
<feature type="transmembrane region" description="Helical" evidence="10">
    <location>
        <begin position="489"/>
        <end position="513"/>
    </location>
</feature>
<evidence type="ECO:0000256" key="2">
    <source>
        <dbReference type="ARBA" id="ARBA00009186"/>
    </source>
</evidence>
<feature type="transmembrane region" description="Helical" evidence="10">
    <location>
        <begin position="6"/>
        <end position="29"/>
    </location>
</feature>
<dbReference type="HOGENOM" id="CLU_015041_3_0_4"/>
<proteinExistence type="inferred from homology"/>
<dbReference type="RefSeq" id="WP_013147146.1">
    <property type="nucleotide sequence ID" value="NC_014207.1"/>
</dbReference>
<feature type="transmembrane region" description="Helical" evidence="10">
    <location>
        <begin position="618"/>
        <end position="635"/>
    </location>
</feature>
<comment type="function">
    <text evidence="9">Required for the biogenesis of c-type cytochromes. Possible subunit of a heme lyase.</text>
</comment>
<feature type="transmembrane region" description="Helical" evidence="10">
    <location>
        <begin position="394"/>
        <end position="413"/>
    </location>
</feature>
<feature type="domain" description="Cytochrome c-type biogenesis protein CcmF C-terminal" evidence="12">
    <location>
        <begin position="315"/>
        <end position="637"/>
    </location>
</feature>
<name>D7DMB9_METV0</name>
<accession>D7DMB9</accession>
<dbReference type="Pfam" id="PF16327">
    <property type="entry name" value="CcmF_C"/>
    <property type="match status" value="1"/>
</dbReference>
<dbReference type="STRING" id="666681.M301_0446"/>
<evidence type="ECO:0000256" key="7">
    <source>
        <dbReference type="ARBA" id="ARBA00022989"/>
    </source>
</evidence>
<dbReference type="KEGG" id="meh:M301_0446"/>
<evidence type="ECO:0000256" key="9">
    <source>
        <dbReference type="ARBA" id="ARBA00037230"/>
    </source>
</evidence>
<feature type="transmembrane region" description="Helical" evidence="10">
    <location>
        <begin position="209"/>
        <end position="229"/>
    </location>
</feature>
<dbReference type="InterPro" id="IPR032523">
    <property type="entry name" value="CcmF_C"/>
</dbReference>
<evidence type="ECO:0000313" key="13">
    <source>
        <dbReference type="EMBL" id="ADI28830.1"/>
    </source>
</evidence>
<dbReference type="AlphaFoldDB" id="D7DMB9"/>
<dbReference type="Proteomes" id="UP000000383">
    <property type="component" value="Chromosome"/>
</dbReference>
<sequence>MIPEIGHFSLILALLVALTLGSLPIIGAARGNMVWMGLARPLARAQFLLIAFAFICLAYAFASKDYSVMYVASNSNSKLPIQFRIAAVWGGHEGSLLLWALILSVWTVAVSAFSKHLPDDMRARILGVMGLISVGFLLFMLMVSNPFERLIPAALDGRDLNPLLQDPGMIFHPPMLYMGYVGFSVAFAFAIAALIGGQLDAAWARWSRPWTTLAWVFLTLGILGGSNWAYYELGWGGWWFWDAVENASFMPWLVGTALIHSLAVTEKRGSFKAWTVLLAICAFSLSLLGTFLVRSGVLTSVHAFATDPRRGVFILAFLVIVIGGSLALFAWRAPTVGRGGKFSVVSRESFLLANNVLLAVAAMSVLLGTLYPLFLDALNYGKISVGPPYFDAVFAPLMTPALFLMGVGPIVSWKNASLPELAMRLRWAFGVSIATAIILPLLLGNLTPMIGLGLFLAFWIIATTVNMVRHRLRGAGQSLVSRIQAIPRAWWGMVIAHLGIAVFTIGVTVVKGFESETAVRMLPGDVAHLAGFDFTFMGVDEVQGPNYTSNRGQIRVSKNGVERTVLKTEKRLYTVTNMPMTEAGISPAVVHDLYASLGEPLSDGAWSVRIYHKPMVEWVWAGCALMAFGGLLALSDKRYRMKKRNKNSNGAESSQEEVAA</sequence>
<evidence type="ECO:0000259" key="12">
    <source>
        <dbReference type="Pfam" id="PF16327"/>
    </source>
</evidence>
<dbReference type="OrthoDB" id="9761451at2"/>
<feature type="transmembrane region" description="Helical" evidence="10">
    <location>
        <begin position="249"/>
        <end position="266"/>
    </location>
</feature>
<dbReference type="GO" id="GO:0020037">
    <property type="term" value="F:heme binding"/>
    <property type="evidence" value="ECO:0007669"/>
    <property type="project" value="InterPro"/>
</dbReference>
<keyword evidence="8 10" id="KW-0472">Membrane</keyword>
<evidence type="ECO:0000313" key="14">
    <source>
        <dbReference type="Proteomes" id="UP000000383"/>
    </source>
</evidence>
<dbReference type="NCBIfam" id="TIGR00353">
    <property type="entry name" value="nrfE"/>
    <property type="match status" value="1"/>
</dbReference>
<evidence type="ECO:0000256" key="6">
    <source>
        <dbReference type="ARBA" id="ARBA00022748"/>
    </source>
</evidence>
<dbReference type="Pfam" id="PF01578">
    <property type="entry name" value="Cytochrom_C_asm"/>
    <property type="match status" value="1"/>
</dbReference>
<evidence type="ECO:0000256" key="8">
    <source>
        <dbReference type="ARBA" id="ARBA00023136"/>
    </source>
</evidence>
<dbReference type="InterPro" id="IPR002541">
    <property type="entry name" value="Cyt_c_assembly"/>
</dbReference>
<feature type="transmembrane region" description="Helical" evidence="10">
    <location>
        <begin position="96"/>
        <end position="113"/>
    </location>
</feature>
<feature type="transmembrane region" description="Helical" evidence="10">
    <location>
        <begin position="125"/>
        <end position="143"/>
    </location>
</feature>
<feature type="transmembrane region" description="Helical" evidence="10">
    <location>
        <begin position="449"/>
        <end position="468"/>
    </location>
</feature>
<dbReference type="GO" id="GO:0005886">
    <property type="term" value="C:plasma membrane"/>
    <property type="evidence" value="ECO:0007669"/>
    <property type="project" value="UniProtKB-SubCell"/>
</dbReference>
<evidence type="ECO:0000259" key="11">
    <source>
        <dbReference type="Pfam" id="PF01578"/>
    </source>
</evidence>
<organism evidence="13 14">
    <name type="scientific">Methylotenera versatilis (strain 301)</name>
    <dbReference type="NCBI Taxonomy" id="666681"/>
    <lineage>
        <taxon>Bacteria</taxon>
        <taxon>Pseudomonadati</taxon>
        <taxon>Pseudomonadota</taxon>
        <taxon>Betaproteobacteria</taxon>
        <taxon>Nitrosomonadales</taxon>
        <taxon>Methylophilaceae</taxon>
        <taxon>Methylotenera</taxon>
    </lineage>
</organism>
<gene>
    <name evidence="13" type="ordered locus">M301_0446</name>
</gene>
<protein>
    <submittedName>
        <fullName evidence="13">Cytochrome c-type biogenesis protein CcmF</fullName>
    </submittedName>
</protein>